<evidence type="ECO:0000256" key="1">
    <source>
        <dbReference type="SAM" id="MobiDB-lite"/>
    </source>
</evidence>
<proteinExistence type="predicted"/>
<sequence length="1666" mass="186328">MEASSADNMHTELSADDAVSQPPYRGRAKASANAHAAETTELEERKRQAPHHPTAQRVRTVRLTTQVHPDMLIPYLYGERGGRSINAIVNATGCTIDYCALSPDEPERSPQSHGYVMNFLVSAGSNDTLEDATRQLRTLVDNVQTHLQTKARSRPRAREEMEYYEEEDTSRGRRGRMSPRISGANVSEAAMASKRDAIPDERWANGSAGMEPESGWDMAPMQRVYYAPRARRERPRYIEVTDMEADEKSEFVLPGRRPAADSVVPEASYGQRGQSPSHFVRRRVRRYPDQSRWMPRSYPAQMRDAGYAMYAAASPQGGNEQTQRIPRNRQPRHIYQGAPNNFAQSEYNLYEYDDQRVGHEVEYPDEAVDLTSENAGAHGSLEFVDVPDRHQQVHRTHPRRSLKRPLSKLRNDGPPPPPIYRQRMPYIYDCTYDDEEDEWMTEDEEMAVAYGYPPQFRPMEIPVVRRRRRFDSVSSQQWSPAARGHPQIYKRRRIPQNDASLENGMNNEAGFEASGRERVVLPISRSRTSLMGQLDEAAENTRAEAYRGEANRVEIPTEDGSTASNASDTSAGNAVVDGEKHETPADENVATENAGDVLILSTSQKPGSLVQDPTLDQRITHCSDDVDQSANEKTSEDEQLIPAAPSTPSEVMPLSPAVERTAVASPQSSVAASSSMTRYCLLWYYLLLLPFGSDAAFGFSIVTRKAPGSRVAIPPSTATTNVSNSVPCESEESAIDIAAERRECAHVEADQERDQEHLLPAQASIALIAGAQQSLYESQDTQPTAGVASPVELVVSDAIQINKQVIASLERVNKVEVHFAEAKASMSVQKDKFRQLESSSSSHHRLEVLCGVVYDLQCQLSSHSCGMSDTRKQELLGKLDSYVESLISEGEQTLEERVVALQTGLEKILTTHGLAPPRRAVKSKPVAFRLENTPTSKPVDPNHDENNDTVGMDWEDDGWFEESAAIDMVSDEDHVDDVSLTKSSLEFDGEYLAVKLEEDASLRWPRELPPFVLSLLARVISSDPQSYVMRATHKRLMDEIAKGDPYYYLHPTITAKETETSSPLPSSPSPPCEFGCRGASALKWERKLVSQISSRMKSFDNVAYSLARSSGGKEVLNRKKMNSIIRKLHLVAMQLHSLVSHLYCVKGQATCKEVDSLPVALNNSHFERKMGVYKSRLKLVVPHKYQQQTQQQQSSVSEPAEELLGDTYEFFPELLLCVDIWGYNYRESQAKRHNSKSLLGDELAGSGALFPLGFFRRVESLAFDFEHDSNGLLRCICDELLNIVCRWNDFKWTDNLETVALDRVISFETDVTASIVKILELYAHHLQALWAVRLLDEPEQLQSVHLTQLNAYYSDGSQGSLNTSAASRSQAPKSPGDGHHDTSTVDRLVADELVEQCLAEEYWNRKVTALSVHNPDDDAMDVDDGDTKSPQHLSAETISTWDQQTLVSYLLRWSDVYAIRSDVKALSAVTNHMLKHEVQKYKFASRENSGSKTVVDSATRHLLAAVSRAQMLIRDALIGSEKLALHSASSQLPDERKHSMYAEGDEVDEDTSSSNKTAEDTSSNDAAHSSTVSDATHCLNSEQTNATNSHMDEETNVEACVTQEQPELKDLVQLLAVTKQDMQELCGHRPRSARMREKVQTQSLQLAQQTVEIFRNIRNMYESQRR</sequence>
<name>A0A8S9TXT6_PHYIN</name>
<evidence type="ECO:0000313" key="2">
    <source>
        <dbReference type="EMBL" id="KAF4131619.1"/>
    </source>
</evidence>
<dbReference type="Proteomes" id="UP000704712">
    <property type="component" value="Unassembled WGS sequence"/>
</dbReference>
<feature type="region of interest" description="Disordered" evidence="1">
    <location>
        <begin position="1"/>
        <end position="57"/>
    </location>
</feature>
<protein>
    <submittedName>
        <fullName evidence="2">Uncharacterized protein</fullName>
    </submittedName>
</protein>
<feature type="compositionally biased region" description="Basic residues" evidence="1">
    <location>
        <begin position="392"/>
        <end position="407"/>
    </location>
</feature>
<reference evidence="2" key="1">
    <citation type="submission" date="2020-03" db="EMBL/GenBank/DDBJ databases">
        <title>Hybrid Assembly of Korean Phytophthora infestans isolates.</title>
        <authorList>
            <person name="Prokchorchik M."/>
            <person name="Lee Y."/>
            <person name="Seo J."/>
            <person name="Cho J.-H."/>
            <person name="Park Y.-E."/>
            <person name="Jang D.-C."/>
            <person name="Im J.-S."/>
            <person name="Choi J.-G."/>
            <person name="Park H.-J."/>
            <person name="Lee G.-B."/>
            <person name="Lee Y.-G."/>
            <person name="Hong S.-Y."/>
            <person name="Cho K."/>
            <person name="Sohn K.H."/>
        </authorList>
    </citation>
    <scope>NUCLEOTIDE SEQUENCE</scope>
    <source>
        <strain evidence="2">KR_2_A2</strain>
    </source>
</reference>
<feature type="compositionally biased region" description="Polar residues" evidence="1">
    <location>
        <begin position="1360"/>
        <end position="1372"/>
    </location>
</feature>
<dbReference type="EMBL" id="JAACNO010002706">
    <property type="protein sequence ID" value="KAF4131619.1"/>
    <property type="molecule type" value="Genomic_DNA"/>
</dbReference>
<organism evidence="2 3">
    <name type="scientific">Phytophthora infestans</name>
    <name type="common">Potato late blight agent</name>
    <name type="synonym">Botrytis infestans</name>
    <dbReference type="NCBI Taxonomy" id="4787"/>
    <lineage>
        <taxon>Eukaryota</taxon>
        <taxon>Sar</taxon>
        <taxon>Stramenopiles</taxon>
        <taxon>Oomycota</taxon>
        <taxon>Peronosporomycetes</taxon>
        <taxon>Peronosporales</taxon>
        <taxon>Peronosporaceae</taxon>
        <taxon>Phytophthora</taxon>
    </lineage>
</organism>
<gene>
    <name evidence="2" type="ORF">GN958_ATG19177</name>
</gene>
<feature type="region of interest" description="Disordered" evidence="1">
    <location>
        <begin position="471"/>
        <end position="510"/>
    </location>
</feature>
<evidence type="ECO:0000313" key="3">
    <source>
        <dbReference type="Proteomes" id="UP000704712"/>
    </source>
</evidence>
<feature type="region of interest" description="Disordered" evidence="1">
    <location>
        <begin position="389"/>
        <end position="422"/>
    </location>
</feature>
<feature type="compositionally biased region" description="Polar residues" evidence="1">
    <location>
        <begin position="1552"/>
        <end position="1573"/>
    </location>
</feature>
<feature type="region of interest" description="Disordered" evidence="1">
    <location>
        <begin position="1360"/>
        <end position="1383"/>
    </location>
</feature>
<accession>A0A8S9TXT6</accession>
<feature type="compositionally biased region" description="Polar residues" evidence="1">
    <location>
        <begin position="559"/>
        <end position="572"/>
    </location>
</feature>
<comment type="caution">
    <text evidence="2">The sequence shown here is derived from an EMBL/GenBank/DDBJ whole genome shotgun (WGS) entry which is preliminary data.</text>
</comment>
<feature type="region of interest" description="Disordered" evidence="1">
    <location>
        <begin position="146"/>
        <end position="180"/>
    </location>
</feature>
<feature type="compositionally biased region" description="Polar residues" evidence="1">
    <location>
        <begin position="497"/>
        <end position="506"/>
    </location>
</feature>
<feature type="region of interest" description="Disordered" evidence="1">
    <location>
        <begin position="1544"/>
        <end position="1573"/>
    </location>
</feature>
<feature type="region of interest" description="Disordered" evidence="1">
    <location>
        <begin position="546"/>
        <end position="592"/>
    </location>
</feature>